<feature type="region of interest" description="Disordered" evidence="2">
    <location>
        <begin position="68"/>
        <end position="100"/>
    </location>
</feature>
<dbReference type="InterPro" id="IPR002563">
    <property type="entry name" value="Flavin_Rdtase-like_dom"/>
</dbReference>
<dbReference type="SUPFAM" id="SSF50475">
    <property type="entry name" value="FMN-binding split barrel"/>
    <property type="match status" value="1"/>
</dbReference>
<sequence length="249" mass="25436">MSLAASLKGLMRRVPQPVSIATVSVSHPSPHFHGATLSSLTSIALAPLPLVAFSIRLPSRLASALDPIVTPSASNPDSTTPPPDPSKLGQSPGGPMVPNPFNIHKHKLSLEGIPILQGCVGAISCRVLGSVKLSRAGLSEVGWDLGSLSRSINPEGEHELDEKLGGGEASSELYVAEVIRMEDCDGLSASSPSLSALSSSSIPASASVPSPSSSPSAAEGASEHNGSSLGLPLVYHDQRYVSVGSIGRT</sequence>
<dbReference type="PANTHER" id="PTHR30466:SF1">
    <property type="entry name" value="FMN REDUCTASE (NADH) RUTF"/>
    <property type="match status" value="1"/>
</dbReference>
<feature type="domain" description="Flavin reductase like" evidence="3">
    <location>
        <begin position="11"/>
        <end position="133"/>
    </location>
</feature>
<dbReference type="PANTHER" id="PTHR30466">
    <property type="entry name" value="FLAVIN REDUCTASE"/>
    <property type="match status" value="1"/>
</dbReference>
<protein>
    <submittedName>
        <fullName evidence="4">FMN-binding split barrel</fullName>
    </submittedName>
</protein>
<feature type="region of interest" description="Disordered" evidence="2">
    <location>
        <begin position="200"/>
        <end position="230"/>
    </location>
</feature>
<evidence type="ECO:0000256" key="1">
    <source>
        <dbReference type="ARBA" id="ARBA00023002"/>
    </source>
</evidence>
<dbReference type="GO" id="GO:0042602">
    <property type="term" value="F:riboflavin reductase (NADPH) activity"/>
    <property type="evidence" value="ECO:0007669"/>
    <property type="project" value="TreeGrafter"/>
</dbReference>
<dbReference type="GO" id="GO:0010181">
    <property type="term" value="F:FMN binding"/>
    <property type="evidence" value="ECO:0007669"/>
    <property type="project" value="InterPro"/>
</dbReference>
<evidence type="ECO:0000259" key="3">
    <source>
        <dbReference type="Pfam" id="PF01613"/>
    </source>
</evidence>
<keyword evidence="1" id="KW-0560">Oxidoreductase</keyword>
<proteinExistence type="predicted"/>
<dbReference type="Pfam" id="PF01613">
    <property type="entry name" value="Flavin_Reduct"/>
    <property type="match status" value="1"/>
</dbReference>
<dbReference type="AlphaFoldDB" id="A0A0F7SER0"/>
<dbReference type="Gene3D" id="2.30.110.10">
    <property type="entry name" value="Electron Transport, Fmn-binding Protein, Chain A"/>
    <property type="match status" value="1"/>
</dbReference>
<feature type="compositionally biased region" description="Low complexity" evidence="2">
    <location>
        <begin position="200"/>
        <end position="218"/>
    </location>
</feature>
<evidence type="ECO:0000256" key="2">
    <source>
        <dbReference type="SAM" id="MobiDB-lite"/>
    </source>
</evidence>
<name>A0A0F7SER0_PHARH</name>
<dbReference type="InterPro" id="IPR050268">
    <property type="entry name" value="NADH-dep_flavin_reductase"/>
</dbReference>
<reference evidence="4" key="1">
    <citation type="submission" date="2014-08" db="EMBL/GenBank/DDBJ databases">
        <authorList>
            <person name="Sharma Rahul"/>
            <person name="Thines Marco"/>
        </authorList>
    </citation>
    <scope>NUCLEOTIDE SEQUENCE</scope>
</reference>
<dbReference type="EMBL" id="LN483144">
    <property type="protein sequence ID" value="CDZ96430.1"/>
    <property type="molecule type" value="Genomic_DNA"/>
</dbReference>
<accession>A0A0F7SER0</accession>
<dbReference type="InterPro" id="IPR012349">
    <property type="entry name" value="Split_barrel_FMN-bd"/>
</dbReference>
<organism evidence="4">
    <name type="scientific">Phaffia rhodozyma</name>
    <name type="common">Yeast</name>
    <name type="synonym">Xanthophyllomyces dendrorhous</name>
    <dbReference type="NCBI Taxonomy" id="264483"/>
    <lineage>
        <taxon>Eukaryota</taxon>
        <taxon>Fungi</taxon>
        <taxon>Dikarya</taxon>
        <taxon>Basidiomycota</taxon>
        <taxon>Agaricomycotina</taxon>
        <taxon>Tremellomycetes</taxon>
        <taxon>Cystofilobasidiales</taxon>
        <taxon>Mrakiaceae</taxon>
        <taxon>Phaffia</taxon>
    </lineage>
</organism>
<evidence type="ECO:0000313" key="4">
    <source>
        <dbReference type="EMBL" id="CDZ96430.1"/>
    </source>
</evidence>